<evidence type="ECO:0000256" key="7">
    <source>
        <dbReference type="ARBA" id="ARBA00023136"/>
    </source>
</evidence>
<organism evidence="11 12">
    <name type="scientific">Candidatus Gallimonas intestinavium</name>
    <dbReference type="NCBI Taxonomy" id="2838603"/>
    <lineage>
        <taxon>Bacteria</taxon>
        <taxon>Bacillati</taxon>
        <taxon>Bacillota</taxon>
        <taxon>Clostridia</taxon>
        <taxon>Candidatus Gallimonas</taxon>
    </lineage>
</organism>
<dbReference type="GO" id="GO:0015421">
    <property type="term" value="F:ABC-type oligopeptide transporter activity"/>
    <property type="evidence" value="ECO:0007669"/>
    <property type="project" value="TreeGrafter"/>
</dbReference>
<dbReference type="Pfam" id="PF00664">
    <property type="entry name" value="ABC_membrane"/>
    <property type="match status" value="1"/>
</dbReference>
<keyword evidence="3 8" id="KW-0812">Transmembrane</keyword>
<gene>
    <name evidence="11" type="ORF">H9964_06180</name>
</gene>
<dbReference type="EMBL" id="DXBB01000085">
    <property type="protein sequence ID" value="HIZ73149.1"/>
    <property type="molecule type" value="Genomic_DNA"/>
</dbReference>
<dbReference type="Gene3D" id="3.40.50.300">
    <property type="entry name" value="P-loop containing nucleotide triphosphate hydrolases"/>
    <property type="match status" value="1"/>
</dbReference>
<sequence>MPMNLSKNDLKPVREGRKRADVRYVARSLIRYARPYLPLFFLVFLASLSGTALSLLGPQVCGYAINEIKPDGGTDLSAIGRYAAVLAGVYVASGALSYLSAIGLSYFSRCIKRIRTELFSKLMTLPVSYFDARQAGDIISVLSYDLDTLGESLANDVMMVLTSVVTIVGSLVMMLITAPLLVTVFAVTVPLSAFFTRWLTHKVQPLFRARSKKLGELNGFVEEVVSGQKTTKAYCCEEAFLARFEEKNIAAADAYTEAESYGTITGPSVNFMNNLSLSLVSVFGAILYMNGVITSVGGIASFVLYSRKFSGPINEIANVLSEFQSALAAAERVFRVFEEPSEPADADDAVELADVQGRVDIEHVRFGYHPDEPVLHDLSLHAERGELIAIVGHTGAGKTTLVNLLMRFYDAQAGRILIDGKDITGVTRASLRRSFAMVLQDTWLFSGSVLENVRYGSEDASREDVERVCREAKVASFVEKLPAGYDTILTDNAVNISKGQKQLITIARAMLSDAPMLILDEATSNVDTRTEEDIRAAMERLMQGRTCFVIAHRLSTIRHAKNILVMDHGDVVEQGTHEELLARGGKYAELYRAQFDAGMPI</sequence>
<keyword evidence="4" id="KW-0547">Nucleotide-binding</keyword>
<reference evidence="11" key="1">
    <citation type="journal article" date="2021" name="PeerJ">
        <title>Extensive microbial diversity within the chicken gut microbiome revealed by metagenomics and culture.</title>
        <authorList>
            <person name="Gilroy R."/>
            <person name="Ravi A."/>
            <person name="Getino M."/>
            <person name="Pursley I."/>
            <person name="Horton D.L."/>
            <person name="Alikhan N.F."/>
            <person name="Baker D."/>
            <person name="Gharbi K."/>
            <person name="Hall N."/>
            <person name="Watson M."/>
            <person name="Adriaenssens E.M."/>
            <person name="Foster-Nyarko E."/>
            <person name="Jarju S."/>
            <person name="Secka A."/>
            <person name="Antonio M."/>
            <person name="Oren A."/>
            <person name="Chaudhuri R.R."/>
            <person name="La Ragione R."/>
            <person name="Hildebrand F."/>
            <person name="Pallen M.J."/>
        </authorList>
    </citation>
    <scope>NUCLEOTIDE SEQUENCE</scope>
    <source>
        <strain evidence="11">ChiW7-2402</strain>
    </source>
</reference>
<dbReference type="InterPro" id="IPR017871">
    <property type="entry name" value="ABC_transporter-like_CS"/>
</dbReference>
<dbReference type="GO" id="GO:0016887">
    <property type="term" value="F:ATP hydrolysis activity"/>
    <property type="evidence" value="ECO:0007669"/>
    <property type="project" value="InterPro"/>
</dbReference>
<evidence type="ECO:0000256" key="8">
    <source>
        <dbReference type="SAM" id="Phobius"/>
    </source>
</evidence>
<evidence type="ECO:0000259" key="10">
    <source>
        <dbReference type="PROSITE" id="PS50929"/>
    </source>
</evidence>
<keyword evidence="6 8" id="KW-1133">Transmembrane helix</keyword>
<dbReference type="CDD" id="cd03254">
    <property type="entry name" value="ABCC_Glucan_exporter_like"/>
    <property type="match status" value="1"/>
</dbReference>
<name>A0A9D2K104_9FIRM</name>
<feature type="domain" description="ABC transmembrane type-1" evidence="10">
    <location>
        <begin position="41"/>
        <end position="325"/>
    </location>
</feature>
<keyword evidence="7 8" id="KW-0472">Membrane</keyword>
<feature type="transmembrane region" description="Helical" evidence="8">
    <location>
        <begin position="279"/>
        <end position="305"/>
    </location>
</feature>
<comment type="subcellular location">
    <subcellularLocation>
        <location evidence="1">Cell membrane</location>
        <topology evidence="1">Multi-pass membrane protein</topology>
    </subcellularLocation>
</comment>
<accession>A0A9D2K104</accession>
<dbReference type="PANTHER" id="PTHR43394">
    <property type="entry name" value="ATP-DEPENDENT PERMEASE MDL1, MITOCHONDRIAL"/>
    <property type="match status" value="1"/>
</dbReference>
<dbReference type="InterPro" id="IPR011527">
    <property type="entry name" value="ABC1_TM_dom"/>
</dbReference>
<dbReference type="Proteomes" id="UP000824102">
    <property type="component" value="Unassembled WGS sequence"/>
</dbReference>
<keyword evidence="5 11" id="KW-0067">ATP-binding</keyword>
<dbReference type="PANTHER" id="PTHR43394:SF1">
    <property type="entry name" value="ATP-BINDING CASSETTE SUB-FAMILY B MEMBER 10, MITOCHONDRIAL"/>
    <property type="match status" value="1"/>
</dbReference>
<dbReference type="InterPro" id="IPR003593">
    <property type="entry name" value="AAA+_ATPase"/>
</dbReference>
<dbReference type="Pfam" id="PF00005">
    <property type="entry name" value="ABC_tran"/>
    <property type="match status" value="1"/>
</dbReference>
<dbReference type="Gene3D" id="1.20.1560.10">
    <property type="entry name" value="ABC transporter type 1, transmembrane domain"/>
    <property type="match status" value="1"/>
</dbReference>
<dbReference type="InterPro" id="IPR027417">
    <property type="entry name" value="P-loop_NTPase"/>
</dbReference>
<dbReference type="FunFam" id="3.40.50.300:FF:000287">
    <property type="entry name" value="Multidrug ABC transporter ATP-binding protein"/>
    <property type="match status" value="1"/>
</dbReference>
<evidence type="ECO:0000259" key="9">
    <source>
        <dbReference type="PROSITE" id="PS50893"/>
    </source>
</evidence>
<evidence type="ECO:0000256" key="4">
    <source>
        <dbReference type="ARBA" id="ARBA00022741"/>
    </source>
</evidence>
<dbReference type="GO" id="GO:0005524">
    <property type="term" value="F:ATP binding"/>
    <property type="evidence" value="ECO:0007669"/>
    <property type="project" value="UniProtKB-KW"/>
</dbReference>
<feature type="transmembrane region" description="Helical" evidence="8">
    <location>
        <begin position="82"/>
        <end position="107"/>
    </location>
</feature>
<comment type="caution">
    <text evidence="11">The sequence shown here is derived from an EMBL/GenBank/DDBJ whole genome shotgun (WGS) entry which is preliminary data.</text>
</comment>
<dbReference type="InterPro" id="IPR039421">
    <property type="entry name" value="Type_1_exporter"/>
</dbReference>
<dbReference type="SUPFAM" id="SSF52540">
    <property type="entry name" value="P-loop containing nucleoside triphosphate hydrolases"/>
    <property type="match status" value="1"/>
</dbReference>
<dbReference type="PROSITE" id="PS50893">
    <property type="entry name" value="ABC_TRANSPORTER_2"/>
    <property type="match status" value="1"/>
</dbReference>
<dbReference type="AlphaFoldDB" id="A0A9D2K104"/>
<dbReference type="SUPFAM" id="SSF90123">
    <property type="entry name" value="ABC transporter transmembrane region"/>
    <property type="match status" value="1"/>
</dbReference>
<dbReference type="PROSITE" id="PS00211">
    <property type="entry name" value="ABC_TRANSPORTER_1"/>
    <property type="match status" value="1"/>
</dbReference>
<evidence type="ECO:0000256" key="5">
    <source>
        <dbReference type="ARBA" id="ARBA00022840"/>
    </source>
</evidence>
<dbReference type="PROSITE" id="PS50929">
    <property type="entry name" value="ABC_TM1F"/>
    <property type="match status" value="1"/>
</dbReference>
<feature type="domain" description="ABC transporter" evidence="9">
    <location>
        <begin position="359"/>
        <end position="593"/>
    </location>
</feature>
<dbReference type="InterPro" id="IPR003439">
    <property type="entry name" value="ABC_transporter-like_ATP-bd"/>
</dbReference>
<keyword evidence="2" id="KW-0813">Transport</keyword>
<feature type="transmembrane region" description="Helical" evidence="8">
    <location>
        <begin position="36"/>
        <end position="56"/>
    </location>
</feature>
<proteinExistence type="predicted"/>
<evidence type="ECO:0000313" key="11">
    <source>
        <dbReference type="EMBL" id="HIZ73149.1"/>
    </source>
</evidence>
<evidence type="ECO:0000256" key="1">
    <source>
        <dbReference type="ARBA" id="ARBA00004651"/>
    </source>
</evidence>
<dbReference type="InterPro" id="IPR036640">
    <property type="entry name" value="ABC1_TM_sf"/>
</dbReference>
<evidence type="ECO:0000256" key="2">
    <source>
        <dbReference type="ARBA" id="ARBA00022448"/>
    </source>
</evidence>
<dbReference type="CDD" id="cd18547">
    <property type="entry name" value="ABC_6TM_Tm288_like"/>
    <property type="match status" value="1"/>
</dbReference>
<evidence type="ECO:0000313" key="12">
    <source>
        <dbReference type="Proteomes" id="UP000824102"/>
    </source>
</evidence>
<evidence type="ECO:0000256" key="3">
    <source>
        <dbReference type="ARBA" id="ARBA00022692"/>
    </source>
</evidence>
<evidence type="ECO:0000256" key="6">
    <source>
        <dbReference type="ARBA" id="ARBA00022989"/>
    </source>
</evidence>
<dbReference type="GO" id="GO:0005886">
    <property type="term" value="C:plasma membrane"/>
    <property type="evidence" value="ECO:0007669"/>
    <property type="project" value="UniProtKB-SubCell"/>
</dbReference>
<dbReference type="SMART" id="SM00382">
    <property type="entry name" value="AAA"/>
    <property type="match status" value="1"/>
</dbReference>
<protein>
    <submittedName>
        <fullName evidence="11">ABC transporter ATP-binding protein/permease</fullName>
    </submittedName>
</protein>
<reference evidence="11" key="2">
    <citation type="submission" date="2021-04" db="EMBL/GenBank/DDBJ databases">
        <authorList>
            <person name="Gilroy R."/>
        </authorList>
    </citation>
    <scope>NUCLEOTIDE SEQUENCE</scope>
    <source>
        <strain evidence="11">ChiW7-2402</strain>
    </source>
</reference>